<dbReference type="InterPro" id="IPR003593">
    <property type="entry name" value="AAA+_ATPase"/>
</dbReference>
<dbReference type="GO" id="GO:0016887">
    <property type="term" value="F:ATP hydrolysis activity"/>
    <property type="evidence" value="ECO:0007669"/>
    <property type="project" value="InterPro"/>
</dbReference>
<accession>A0A1Z5HVG0</accession>
<keyword evidence="7" id="KW-1185">Reference proteome</keyword>
<dbReference type="InterPro" id="IPR003439">
    <property type="entry name" value="ABC_transporter-like_ATP-bd"/>
</dbReference>
<dbReference type="PANTHER" id="PTHR43335:SF11">
    <property type="entry name" value="ABC TRANSPORTER RELATED"/>
    <property type="match status" value="1"/>
</dbReference>
<keyword evidence="4" id="KW-0067">ATP-binding</keyword>
<evidence type="ECO:0000256" key="2">
    <source>
        <dbReference type="ARBA" id="ARBA00022448"/>
    </source>
</evidence>
<reference evidence="7" key="1">
    <citation type="journal article" date="2017" name="Appl. Environ. Microbiol.">
        <title>Genomic analysis of Calderihabitans maritimus KKC1, a thermophilic hydrogenogenic carboxydotrophic bacterium isolated from marine sediment.</title>
        <authorList>
            <person name="Omae K."/>
            <person name="Yoneda Y."/>
            <person name="Fukuyama Y."/>
            <person name="Yoshida T."/>
            <person name="Sako Y."/>
        </authorList>
    </citation>
    <scope>NUCLEOTIDE SEQUENCE [LARGE SCALE GENOMIC DNA]</scope>
    <source>
        <strain evidence="7">KKC1</strain>
    </source>
</reference>
<evidence type="ECO:0000259" key="5">
    <source>
        <dbReference type="PROSITE" id="PS50893"/>
    </source>
</evidence>
<sequence>MAEAIIKTENLTKKYGDFCAVDNLSLTVYKGEVFGLLGPNGAGKTTTILMLLGLTEPTSGSAMVAGYDPVRNPLEIKRKVGFLPDRVGFYEDLTGRENLLYIAELNGLRGKTAERKAAEVLEQVGLSHAAHKKTYTYSRGMRQRLGLAEVLLKDPEIIIMDEPTLGIDPEGAREMLNMISFLARERGKTIMLSSHLLYQVQKVCDRVGIFVKGKMIAQGPLEDLYRQLTGDKFVIELQVGNGNDQLEGILKNIEGVTSVEKERGLYLIHCERDLRQRITEEIFKKGYHLLHLHLQGYSLDDIYRRYFQSQEVVERW</sequence>
<dbReference type="OrthoDB" id="9804819at2"/>
<dbReference type="PANTHER" id="PTHR43335">
    <property type="entry name" value="ABC TRANSPORTER, ATP-BINDING PROTEIN"/>
    <property type="match status" value="1"/>
</dbReference>
<dbReference type="InterPro" id="IPR027417">
    <property type="entry name" value="P-loop_NTPase"/>
</dbReference>
<proteinExistence type="inferred from homology"/>
<organism evidence="6 7">
    <name type="scientific">Calderihabitans maritimus</name>
    <dbReference type="NCBI Taxonomy" id="1246530"/>
    <lineage>
        <taxon>Bacteria</taxon>
        <taxon>Bacillati</taxon>
        <taxon>Bacillota</taxon>
        <taxon>Clostridia</taxon>
        <taxon>Neomoorellales</taxon>
        <taxon>Calderihabitantaceae</taxon>
        <taxon>Calderihabitans</taxon>
    </lineage>
</organism>
<dbReference type="PROSITE" id="PS50893">
    <property type="entry name" value="ABC_TRANSPORTER_2"/>
    <property type="match status" value="1"/>
</dbReference>
<evidence type="ECO:0000256" key="4">
    <source>
        <dbReference type="ARBA" id="ARBA00022840"/>
    </source>
</evidence>
<dbReference type="Gene3D" id="3.40.50.300">
    <property type="entry name" value="P-loop containing nucleotide triphosphate hydrolases"/>
    <property type="match status" value="1"/>
</dbReference>
<dbReference type="AlphaFoldDB" id="A0A1Z5HVG0"/>
<comment type="caution">
    <text evidence="6">The sequence shown here is derived from an EMBL/GenBank/DDBJ whole genome shotgun (WGS) entry which is preliminary data.</text>
</comment>
<dbReference type="RefSeq" id="WP_088554639.1">
    <property type="nucleotide sequence ID" value="NZ_BDGJ01000145.1"/>
</dbReference>
<keyword evidence="2" id="KW-0813">Transport</keyword>
<dbReference type="SMART" id="SM00382">
    <property type="entry name" value="AAA"/>
    <property type="match status" value="1"/>
</dbReference>
<evidence type="ECO:0000313" key="7">
    <source>
        <dbReference type="Proteomes" id="UP000197032"/>
    </source>
</evidence>
<evidence type="ECO:0000256" key="3">
    <source>
        <dbReference type="ARBA" id="ARBA00022741"/>
    </source>
</evidence>
<dbReference type="CDD" id="cd03230">
    <property type="entry name" value="ABC_DR_subfamily_A"/>
    <property type="match status" value="1"/>
</dbReference>
<dbReference type="Proteomes" id="UP000197032">
    <property type="component" value="Unassembled WGS sequence"/>
</dbReference>
<comment type="similarity">
    <text evidence="1">Belongs to the ABC transporter superfamily.</text>
</comment>
<protein>
    <submittedName>
        <fullName evidence="6">ABC transporter</fullName>
    </submittedName>
</protein>
<dbReference type="GO" id="GO:0005524">
    <property type="term" value="F:ATP binding"/>
    <property type="evidence" value="ECO:0007669"/>
    <property type="project" value="UniProtKB-KW"/>
</dbReference>
<dbReference type="EMBL" id="BDGJ01000145">
    <property type="protein sequence ID" value="GAW93512.1"/>
    <property type="molecule type" value="Genomic_DNA"/>
</dbReference>
<name>A0A1Z5HVG0_9FIRM</name>
<evidence type="ECO:0000313" key="6">
    <source>
        <dbReference type="EMBL" id="GAW93512.1"/>
    </source>
</evidence>
<keyword evidence="3" id="KW-0547">Nucleotide-binding</keyword>
<feature type="domain" description="ABC transporter" evidence="5">
    <location>
        <begin position="6"/>
        <end position="237"/>
    </location>
</feature>
<evidence type="ECO:0000256" key="1">
    <source>
        <dbReference type="ARBA" id="ARBA00005417"/>
    </source>
</evidence>
<dbReference type="Pfam" id="PF00005">
    <property type="entry name" value="ABC_tran"/>
    <property type="match status" value="1"/>
</dbReference>
<dbReference type="SUPFAM" id="SSF52540">
    <property type="entry name" value="P-loop containing nucleoside triphosphate hydrolases"/>
    <property type="match status" value="1"/>
</dbReference>
<gene>
    <name evidence="6" type="ORF">KKC1_26430</name>
</gene>